<organism evidence="2 3">
    <name type="scientific">Hibiscus sabdariffa</name>
    <name type="common">roselle</name>
    <dbReference type="NCBI Taxonomy" id="183260"/>
    <lineage>
        <taxon>Eukaryota</taxon>
        <taxon>Viridiplantae</taxon>
        <taxon>Streptophyta</taxon>
        <taxon>Embryophyta</taxon>
        <taxon>Tracheophyta</taxon>
        <taxon>Spermatophyta</taxon>
        <taxon>Magnoliopsida</taxon>
        <taxon>eudicotyledons</taxon>
        <taxon>Gunneridae</taxon>
        <taxon>Pentapetalae</taxon>
        <taxon>rosids</taxon>
        <taxon>malvids</taxon>
        <taxon>Malvales</taxon>
        <taxon>Malvaceae</taxon>
        <taxon>Malvoideae</taxon>
        <taxon>Hibiscus</taxon>
    </lineage>
</organism>
<proteinExistence type="predicted"/>
<protein>
    <recommendedName>
        <fullName evidence="4">Secreted protein</fullName>
    </recommendedName>
</protein>
<feature type="chain" id="PRO_5047325091" description="Secreted protein" evidence="1">
    <location>
        <begin position="20"/>
        <end position="76"/>
    </location>
</feature>
<keyword evidence="3" id="KW-1185">Reference proteome</keyword>
<evidence type="ECO:0000256" key="1">
    <source>
        <dbReference type="SAM" id="SignalP"/>
    </source>
</evidence>
<accession>A0ABR2CZB4</accession>
<sequence>MKSKLKLLSSLVLVSRFTCFYWRSEFSDLLEAEEKLGSPGYSPSKSAVPQFRFICVRSATSLEVLDSAPLHFESRS</sequence>
<evidence type="ECO:0000313" key="3">
    <source>
        <dbReference type="Proteomes" id="UP001472677"/>
    </source>
</evidence>
<comment type="caution">
    <text evidence="2">The sequence shown here is derived from an EMBL/GenBank/DDBJ whole genome shotgun (WGS) entry which is preliminary data.</text>
</comment>
<evidence type="ECO:0000313" key="2">
    <source>
        <dbReference type="EMBL" id="KAK8526096.1"/>
    </source>
</evidence>
<feature type="signal peptide" evidence="1">
    <location>
        <begin position="1"/>
        <end position="19"/>
    </location>
</feature>
<name>A0ABR2CZB4_9ROSI</name>
<dbReference type="EMBL" id="JBBPBM010000039">
    <property type="protein sequence ID" value="KAK8526096.1"/>
    <property type="molecule type" value="Genomic_DNA"/>
</dbReference>
<dbReference type="Proteomes" id="UP001472677">
    <property type="component" value="Unassembled WGS sequence"/>
</dbReference>
<gene>
    <name evidence="2" type="ORF">V6N12_020577</name>
</gene>
<evidence type="ECO:0008006" key="4">
    <source>
        <dbReference type="Google" id="ProtNLM"/>
    </source>
</evidence>
<reference evidence="2 3" key="1">
    <citation type="journal article" date="2024" name="G3 (Bethesda)">
        <title>Genome assembly of Hibiscus sabdariffa L. provides insights into metabolisms of medicinal natural products.</title>
        <authorList>
            <person name="Kim T."/>
        </authorList>
    </citation>
    <scope>NUCLEOTIDE SEQUENCE [LARGE SCALE GENOMIC DNA]</scope>
    <source>
        <strain evidence="2">TK-2024</strain>
        <tissue evidence="2">Old leaves</tissue>
    </source>
</reference>
<keyword evidence="1" id="KW-0732">Signal</keyword>